<proteinExistence type="predicted"/>
<feature type="compositionally biased region" description="Low complexity" evidence="1">
    <location>
        <begin position="307"/>
        <end position="323"/>
    </location>
</feature>
<evidence type="ECO:0000313" key="4">
    <source>
        <dbReference type="EMBL" id="GKZ21366.1"/>
    </source>
</evidence>
<keyword evidence="2" id="KW-0812">Transmembrane</keyword>
<keyword evidence="2" id="KW-0472">Membrane</keyword>
<evidence type="ECO:0000256" key="2">
    <source>
        <dbReference type="SAM" id="Phobius"/>
    </source>
</evidence>
<keyword evidence="2" id="KW-1133">Transmembrane helix</keyword>
<feature type="domain" description="SMODS and SLOG-associating 2TM effector" evidence="3">
    <location>
        <begin position="131"/>
        <end position="249"/>
    </location>
</feature>
<accession>A0A9W6DN59</accession>
<dbReference type="Proteomes" id="UP001143548">
    <property type="component" value="Unassembled WGS sequence"/>
</dbReference>
<organism evidence="4 5">
    <name type="scientific">Aspergillus brasiliensis</name>
    <dbReference type="NCBI Taxonomy" id="319629"/>
    <lineage>
        <taxon>Eukaryota</taxon>
        <taxon>Fungi</taxon>
        <taxon>Dikarya</taxon>
        <taxon>Ascomycota</taxon>
        <taxon>Pezizomycotina</taxon>
        <taxon>Eurotiomycetes</taxon>
        <taxon>Eurotiomycetidae</taxon>
        <taxon>Eurotiales</taxon>
        <taxon>Aspergillaceae</taxon>
        <taxon>Aspergillus</taxon>
        <taxon>Aspergillus subgen. Circumdati</taxon>
    </lineage>
</organism>
<comment type="caution">
    <text evidence="4">The sequence shown here is derived from an EMBL/GenBank/DDBJ whole genome shotgun (WGS) entry which is preliminary data.</text>
</comment>
<feature type="transmembrane region" description="Helical" evidence="2">
    <location>
        <begin position="176"/>
        <end position="194"/>
    </location>
</feature>
<dbReference type="PANTHER" id="PTHR38793">
    <property type="entry name" value="SLATT_FUNGAL DOMAIN-CONTAINING PROTEIN-RELATED"/>
    <property type="match status" value="1"/>
</dbReference>
<dbReference type="InterPro" id="IPR041622">
    <property type="entry name" value="SLATT_fungi"/>
</dbReference>
<dbReference type="Pfam" id="PF18142">
    <property type="entry name" value="SLATT_fungal"/>
    <property type="match status" value="1"/>
</dbReference>
<dbReference type="PANTHER" id="PTHR38793:SF3">
    <property type="entry name" value="SMODS AND SLOG-ASSOCIATING 2TM EFFECTOR DOMAIN-CONTAINING PROTEIN"/>
    <property type="match status" value="1"/>
</dbReference>
<gene>
    <name evidence="4" type="ORF">AbraCBS73388_007044</name>
</gene>
<dbReference type="EMBL" id="BROQ01000038">
    <property type="protein sequence ID" value="GKZ21366.1"/>
    <property type="molecule type" value="Genomic_DNA"/>
</dbReference>
<dbReference type="AlphaFoldDB" id="A0A9W6DN59"/>
<evidence type="ECO:0000259" key="3">
    <source>
        <dbReference type="Pfam" id="PF18142"/>
    </source>
</evidence>
<dbReference type="NCBIfam" id="NF033635">
    <property type="entry name" value="SLATT_fungal"/>
    <property type="match status" value="1"/>
</dbReference>
<name>A0A9W6DN59_9EURO</name>
<reference evidence="4" key="1">
    <citation type="submission" date="2022-07" db="EMBL/GenBank/DDBJ databases">
        <title>Taxonomy of Aspergillus series Nigri: significant species reduction supported by multi-species coalescent approaches.</title>
        <authorList>
            <person name="Bian C."/>
            <person name="Kusuya Y."/>
            <person name="Sklenar F."/>
            <person name="D'hooge E."/>
            <person name="Yaguchi T."/>
            <person name="Takahashi H."/>
            <person name="Hubka V."/>
        </authorList>
    </citation>
    <scope>NUCLEOTIDE SEQUENCE</scope>
    <source>
        <strain evidence="4">CBS 733.88</strain>
    </source>
</reference>
<sequence length="344" mass="37925">MVVPNRRPNFARRLLHAALDREEQGLPPMPQGHSHHTNPPYDIPIPNGSASTMPAPSPPTNIPTHGAMPPPTHTPANKHPLTISTTQASSLIPPQDKLLVFRALTGIDSIPALNTLHHFSRTAPNIGIYTRVVRAEQSAAARYRFFSILINVCLGIQIVVAAALTALGAASGPHSAVTAFGAINTIMAGVLTYLKGSGLPDRLKHYQNEWRNIREYIEQRERELCLAGCSLDIQDEIQFIEYMYEGVKREIEATKSGENRSNAREGLNRRAFLPRQGSQVQQHPQAEGHNYGYGQQPQAYPQPYPQSYPQGQGQGQGQAQSYPHDPRMASPVRSPEPVMLEKTH</sequence>
<evidence type="ECO:0000313" key="5">
    <source>
        <dbReference type="Proteomes" id="UP001143548"/>
    </source>
</evidence>
<feature type="transmembrane region" description="Helical" evidence="2">
    <location>
        <begin position="148"/>
        <end position="170"/>
    </location>
</feature>
<protein>
    <recommendedName>
        <fullName evidence="3">SMODS and SLOG-associating 2TM effector domain-containing protein</fullName>
    </recommendedName>
</protein>
<feature type="region of interest" description="Disordered" evidence="1">
    <location>
        <begin position="275"/>
        <end position="344"/>
    </location>
</feature>
<evidence type="ECO:0000256" key="1">
    <source>
        <dbReference type="SAM" id="MobiDB-lite"/>
    </source>
</evidence>